<evidence type="ECO:0000256" key="2">
    <source>
        <dbReference type="ARBA" id="ARBA00008834"/>
    </source>
</evidence>
<keyword evidence="5 8" id="KW-0378">Hydrolase</keyword>
<keyword evidence="4" id="KW-0964">Secreted</keyword>
<keyword evidence="3" id="KW-0134">Cell wall</keyword>
<keyword evidence="7" id="KW-0961">Cell wall biogenesis/degradation</keyword>
<evidence type="ECO:0000256" key="8">
    <source>
        <dbReference type="RuleBase" id="RU361169"/>
    </source>
</evidence>
<evidence type="ECO:0000256" key="5">
    <source>
        <dbReference type="ARBA" id="ARBA00022801"/>
    </source>
</evidence>
<dbReference type="SUPFAM" id="SSF51126">
    <property type="entry name" value="Pectin lyase-like"/>
    <property type="match status" value="1"/>
</dbReference>
<sequence>MIDSLSIKSPETSPNTDGIHISHSNGVFVSNTDIGSGNNFALLAAIHSFIMLLKAERDDCVSIGDYTSHTDITDVNCGPGHCHWKLRKERKRGESRKYQCELYFNTTSNGVWIKTWQIGRGHVLRVVFKNINFIDVVNLIIIEQNYRDVKNACKPTKTRVEISHVWYIGTFGTSKTEVAISLDCSQAVPCTNRLLNIVELESSSPGK</sequence>
<gene>
    <name evidence="9" type="ORF">HYC85_029127</name>
</gene>
<evidence type="ECO:0000256" key="6">
    <source>
        <dbReference type="ARBA" id="ARBA00023295"/>
    </source>
</evidence>
<dbReference type="InterPro" id="IPR011050">
    <property type="entry name" value="Pectin_lyase_fold/virulence"/>
</dbReference>
<accession>A0A7J7G153</accession>
<keyword evidence="6 8" id="KW-0326">Glycosidase</keyword>
<evidence type="ECO:0000256" key="7">
    <source>
        <dbReference type="ARBA" id="ARBA00023316"/>
    </source>
</evidence>
<dbReference type="InterPro" id="IPR000743">
    <property type="entry name" value="Glyco_hydro_28"/>
</dbReference>
<dbReference type="GO" id="GO:0005975">
    <property type="term" value="P:carbohydrate metabolic process"/>
    <property type="evidence" value="ECO:0007669"/>
    <property type="project" value="InterPro"/>
</dbReference>
<dbReference type="InterPro" id="IPR012334">
    <property type="entry name" value="Pectin_lyas_fold"/>
</dbReference>
<name>A0A7J7G153_CAMSI</name>
<organism evidence="9 10">
    <name type="scientific">Camellia sinensis</name>
    <name type="common">Tea plant</name>
    <name type="synonym">Thea sinensis</name>
    <dbReference type="NCBI Taxonomy" id="4442"/>
    <lineage>
        <taxon>Eukaryota</taxon>
        <taxon>Viridiplantae</taxon>
        <taxon>Streptophyta</taxon>
        <taxon>Embryophyta</taxon>
        <taxon>Tracheophyta</taxon>
        <taxon>Spermatophyta</taxon>
        <taxon>Magnoliopsida</taxon>
        <taxon>eudicotyledons</taxon>
        <taxon>Gunneridae</taxon>
        <taxon>Pentapetalae</taxon>
        <taxon>asterids</taxon>
        <taxon>Ericales</taxon>
        <taxon>Theaceae</taxon>
        <taxon>Camellia</taxon>
    </lineage>
</organism>
<comment type="subcellular location">
    <subcellularLocation>
        <location evidence="1">Secreted</location>
        <location evidence="1">Cell wall</location>
    </subcellularLocation>
</comment>
<evidence type="ECO:0000256" key="4">
    <source>
        <dbReference type="ARBA" id="ARBA00022525"/>
    </source>
</evidence>
<dbReference type="Gene3D" id="2.160.20.10">
    <property type="entry name" value="Single-stranded right-handed beta-helix, Pectin lyase-like"/>
    <property type="match status" value="1"/>
</dbReference>
<dbReference type="Pfam" id="PF00295">
    <property type="entry name" value="Glyco_hydro_28"/>
    <property type="match status" value="1"/>
</dbReference>
<dbReference type="EMBL" id="JACBKZ010000014">
    <property type="protein sequence ID" value="KAF5932956.1"/>
    <property type="molecule type" value="Genomic_DNA"/>
</dbReference>
<evidence type="ECO:0000313" key="9">
    <source>
        <dbReference type="EMBL" id="KAF5932956.1"/>
    </source>
</evidence>
<evidence type="ECO:0000313" key="10">
    <source>
        <dbReference type="Proteomes" id="UP000593564"/>
    </source>
</evidence>
<keyword evidence="10" id="KW-1185">Reference proteome</keyword>
<dbReference type="AlphaFoldDB" id="A0A7J7G153"/>
<dbReference type="PANTHER" id="PTHR31375">
    <property type="match status" value="1"/>
</dbReference>
<proteinExistence type="inferred from homology"/>
<reference evidence="10" key="1">
    <citation type="journal article" date="2020" name="Nat. Commun.">
        <title>Genome assembly of wild tea tree DASZ reveals pedigree and selection history of tea varieties.</title>
        <authorList>
            <person name="Zhang W."/>
            <person name="Zhang Y."/>
            <person name="Qiu H."/>
            <person name="Guo Y."/>
            <person name="Wan H."/>
            <person name="Zhang X."/>
            <person name="Scossa F."/>
            <person name="Alseekh S."/>
            <person name="Zhang Q."/>
            <person name="Wang P."/>
            <person name="Xu L."/>
            <person name="Schmidt M.H."/>
            <person name="Jia X."/>
            <person name="Li D."/>
            <person name="Zhu A."/>
            <person name="Guo F."/>
            <person name="Chen W."/>
            <person name="Ni D."/>
            <person name="Usadel B."/>
            <person name="Fernie A.R."/>
            <person name="Wen W."/>
        </authorList>
    </citation>
    <scope>NUCLEOTIDE SEQUENCE [LARGE SCALE GENOMIC DNA]</scope>
    <source>
        <strain evidence="10">cv. G240</strain>
    </source>
</reference>
<comment type="caution">
    <text evidence="9">The sequence shown here is derived from an EMBL/GenBank/DDBJ whole genome shotgun (WGS) entry which is preliminary data.</text>
</comment>
<reference evidence="9 10" key="2">
    <citation type="submission" date="2020-07" db="EMBL/GenBank/DDBJ databases">
        <title>Genome assembly of wild tea tree DASZ reveals pedigree and selection history of tea varieties.</title>
        <authorList>
            <person name="Zhang W."/>
        </authorList>
    </citation>
    <scope>NUCLEOTIDE SEQUENCE [LARGE SCALE GENOMIC DNA]</scope>
    <source>
        <strain evidence="10">cv. G240</strain>
        <tissue evidence="9">Leaf</tissue>
    </source>
</reference>
<evidence type="ECO:0000256" key="3">
    <source>
        <dbReference type="ARBA" id="ARBA00022512"/>
    </source>
</evidence>
<dbReference type="GO" id="GO:0004650">
    <property type="term" value="F:polygalacturonase activity"/>
    <property type="evidence" value="ECO:0007669"/>
    <property type="project" value="InterPro"/>
</dbReference>
<protein>
    <submittedName>
        <fullName evidence="9">Uncharacterized protein</fullName>
    </submittedName>
</protein>
<evidence type="ECO:0000256" key="1">
    <source>
        <dbReference type="ARBA" id="ARBA00004191"/>
    </source>
</evidence>
<dbReference type="Proteomes" id="UP000593564">
    <property type="component" value="Unassembled WGS sequence"/>
</dbReference>
<dbReference type="GO" id="GO:0071555">
    <property type="term" value="P:cell wall organization"/>
    <property type="evidence" value="ECO:0007669"/>
    <property type="project" value="UniProtKB-KW"/>
</dbReference>
<comment type="similarity">
    <text evidence="2 8">Belongs to the glycosyl hydrolase 28 family.</text>
</comment>